<organism evidence="2 3">
    <name type="scientific">Streptomyces katrae</name>
    <dbReference type="NCBI Taxonomy" id="68223"/>
    <lineage>
        <taxon>Bacteria</taxon>
        <taxon>Bacillati</taxon>
        <taxon>Actinomycetota</taxon>
        <taxon>Actinomycetes</taxon>
        <taxon>Kitasatosporales</taxon>
        <taxon>Streptomycetaceae</taxon>
        <taxon>Streptomyces</taxon>
    </lineage>
</organism>
<comment type="caution">
    <text evidence="2">The sequence shown here is derived from an EMBL/GenBank/DDBJ whole genome shotgun (WGS) entry which is preliminary data.</text>
</comment>
<evidence type="ECO:0000313" key="3">
    <source>
        <dbReference type="Proteomes" id="UP000033551"/>
    </source>
</evidence>
<feature type="compositionally biased region" description="Basic and acidic residues" evidence="1">
    <location>
        <begin position="1"/>
        <end position="15"/>
    </location>
</feature>
<keyword evidence="3" id="KW-1185">Reference proteome</keyword>
<dbReference type="Proteomes" id="UP000033551">
    <property type="component" value="Unassembled WGS sequence"/>
</dbReference>
<gene>
    <name evidence="2" type="ORF">VR44_06085</name>
</gene>
<protein>
    <submittedName>
        <fullName evidence="2">Uncharacterized protein</fullName>
    </submittedName>
</protein>
<reference evidence="2 3" key="1">
    <citation type="submission" date="2015-02" db="EMBL/GenBank/DDBJ databases">
        <authorList>
            <person name="Ju K.-S."/>
            <person name="Doroghazi J.R."/>
            <person name="Metcalf W."/>
        </authorList>
    </citation>
    <scope>NUCLEOTIDE SEQUENCE [LARGE SCALE GENOMIC DNA]</scope>
    <source>
        <strain evidence="2 3">NRRL ISP-5550</strain>
    </source>
</reference>
<sequence length="71" mass="7780">MAGEKQHEHERERTHATVAPQAGRAQLTCPACGNPVDTVVRRRKSLGIFVPEWGRGPCRSPECPQYAPAEG</sequence>
<proteinExistence type="predicted"/>
<evidence type="ECO:0000313" key="2">
    <source>
        <dbReference type="EMBL" id="KJY37276.1"/>
    </source>
</evidence>
<accession>A0A0F4JWB0</accession>
<dbReference type="PATRIC" id="fig|68223.7.peg.2553"/>
<feature type="region of interest" description="Disordered" evidence="1">
    <location>
        <begin position="1"/>
        <end position="22"/>
    </location>
</feature>
<dbReference type="AlphaFoldDB" id="A0A0F4JWB0"/>
<evidence type="ECO:0000256" key="1">
    <source>
        <dbReference type="SAM" id="MobiDB-lite"/>
    </source>
</evidence>
<dbReference type="EMBL" id="JZWV01000111">
    <property type="protein sequence ID" value="KJY37276.1"/>
    <property type="molecule type" value="Genomic_DNA"/>
</dbReference>
<name>A0A0F4JWB0_9ACTN</name>